<accession>A0A813DY63</accession>
<reference evidence="1" key="1">
    <citation type="submission" date="2021-02" db="EMBL/GenBank/DDBJ databases">
        <authorList>
            <person name="Dougan E. K."/>
            <person name="Rhodes N."/>
            <person name="Thang M."/>
            <person name="Chan C."/>
        </authorList>
    </citation>
    <scope>NUCLEOTIDE SEQUENCE</scope>
</reference>
<dbReference type="EMBL" id="CAJNNV010004872">
    <property type="protein sequence ID" value="CAE8591344.1"/>
    <property type="molecule type" value="Genomic_DNA"/>
</dbReference>
<dbReference type="Proteomes" id="UP000654075">
    <property type="component" value="Unassembled WGS sequence"/>
</dbReference>
<name>A0A813DY63_POLGL</name>
<proteinExistence type="predicted"/>
<evidence type="ECO:0000313" key="1">
    <source>
        <dbReference type="EMBL" id="CAE8591344.1"/>
    </source>
</evidence>
<keyword evidence="2" id="KW-1185">Reference proteome</keyword>
<feature type="non-terminal residue" evidence="1">
    <location>
        <position position="1"/>
    </location>
</feature>
<gene>
    <name evidence="1" type="ORF">PGLA1383_LOCUS10017</name>
</gene>
<evidence type="ECO:0000313" key="2">
    <source>
        <dbReference type="Proteomes" id="UP000654075"/>
    </source>
</evidence>
<comment type="caution">
    <text evidence="1">The sequence shown here is derived from an EMBL/GenBank/DDBJ whole genome shotgun (WGS) entry which is preliminary data.</text>
</comment>
<sequence length="54" mass="5906">VIALDRSARDSAAAELCRQGLQAEVPSRLFLLSDFSWFFDARRSEICAGICADG</sequence>
<organism evidence="1 2">
    <name type="scientific">Polarella glacialis</name>
    <name type="common">Dinoflagellate</name>
    <dbReference type="NCBI Taxonomy" id="89957"/>
    <lineage>
        <taxon>Eukaryota</taxon>
        <taxon>Sar</taxon>
        <taxon>Alveolata</taxon>
        <taxon>Dinophyceae</taxon>
        <taxon>Suessiales</taxon>
        <taxon>Suessiaceae</taxon>
        <taxon>Polarella</taxon>
    </lineage>
</organism>
<protein>
    <submittedName>
        <fullName evidence="1">Uncharacterized protein</fullName>
    </submittedName>
</protein>
<dbReference type="AlphaFoldDB" id="A0A813DY63"/>
<feature type="non-terminal residue" evidence="1">
    <location>
        <position position="54"/>
    </location>
</feature>